<dbReference type="OrthoDB" id="9801597at2"/>
<evidence type="ECO:0000259" key="2">
    <source>
        <dbReference type="Pfam" id="PF13509"/>
    </source>
</evidence>
<organism evidence="4 5">
    <name type="scientific">Flagellimonas lutaonensis</name>
    <dbReference type="NCBI Taxonomy" id="516051"/>
    <lineage>
        <taxon>Bacteria</taxon>
        <taxon>Pseudomonadati</taxon>
        <taxon>Bacteroidota</taxon>
        <taxon>Flavobacteriia</taxon>
        <taxon>Flavobacteriales</taxon>
        <taxon>Flavobacteriaceae</taxon>
        <taxon>Flagellimonas</taxon>
    </lineage>
</organism>
<dbReference type="PANTHER" id="PTHR37296">
    <property type="entry name" value="CONSERVED VIRULENCE FACTOR B"/>
    <property type="match status" value="1"/>
</dbReference>
<name>A0A0D5YVC1_9FLAO</name>
<dbReference type="InterPro" id="IPR014464">
    <property type="entry name" value="CvfB_fam"/>
</dbReference>
<dbReference type="RefSeq" id="WP_045802750.1">
    <property type="nucleotide sequence ID" value="NZ_CP011071.1"/>
</dbReference>
<dbReference type="Gene3D" id="1.10.10.10">
    <property type="entry name" value="Winged helix-like DNA-binding domain superfamily/Winged helix DNA-binding domain"/>
    <property type="match status" value="1"/>
</dbReference>
<keyword evidence="5" id="KW-1185">Reference proteome</keyword>
<dbReference type="Pfam" id="PF13509">
    <property type="entry name" value="S1_2"/>
    <property type="match status" value="1"/>
</dbReference>
<dbReference type="KEGG" id="mlt:VC82_2618"/>
<evidence type="ECO:0000313" key="4">
    <source>
        <dbReference type="EMBL" id="AKA36180.1"/>
    </source>
</evidence>
<dbReference type="InterPro" id="IPR036388">
    <property type="entry name" value="WH-like_DNA-bd_sf"/>
</dbReference>
<dbReference type="Gene3D" id="2.40.50.140">
    <property type="entry name" value="Nucleic acid-binding proteins"/>
    <property type="match status" value="1"/>
</dbReference>
<comment type="similarity">
    <text evidence="1">Belongs to the CvfB family.</text>
</comment>
<accession>A0A0D5YVC1</accession>
<evidence type="ECO:0000256" key="1">
    <source>
        <dbReference type="PIRNR" id="PIRNR012524"/>
    </source>
</evidence>
<evidence type="ECO:0000313" key="5">
    <source>
        <dbReference type="Proteomes" id="UP000032726"/>
    </source>
</evidence>
<dbReference type="PIRSF" id="PIRSF012524">
    <property type="entry name" value="YitL_S1"/>
    <property type="match status" value="1"/>
</dbReference>
<dbReference type="AlphaFoldDB" id="A0A0D5YVC1"/>
<dbReference type="InterPro" id="IPR039566">
    <property type="entry name" value="CvfB_S1_st"/>
</dbReference>
<feature type="domain" description="Conserved virulence factor B-like winged helix" evidence="3">
    <location>
        <begin position="218"/>
        <end position="274"/>
    </location>
</feature>
<dbReference type="STRING" id="516051.VC82_2618"/>
<feature type="domain" description="Conserved virulence factor B first S1" evidence="2">
    <location>
        <begin position="4"/>
        <end position="63"/>
    </location>
</feature>
<dbReference type="InterPro" id="IPR040764">
    <property type="entry name" value="CvfB_WH"/>
</dbReference>
<evidence type="ECO:0000259" key="3">
    <source>
        <dbReference type="Pfam" id="PF17783"/>
    </source>
</evidence>
<dbReference type="InterPro" id="IPR012340">
    <property type="entry name" value="NA-bd_OB-fold"/>
</dbReference>
<protein>
    <submittedName>
        <fullName evidence="4">GntR family transcriptional regulator</fullName>
    </submittedName>
</protein>
<dbReference type="Pfam" id="PF17783">
    <property type="entry name" value="WHD_CvfB"/>
    <property type="match status" value="1"/>
</dbReference>
<dbReference type="HOGENOM" id="CLU_064885_1_0_10"/>
<reference evidence="4 5" key="1">
    <citation type="submission" date="2015-03" db="EMBL/GenBank/DDBJ databases">
        <title>Complete genome sequence of Muricauda lutaonensis CC-HSB-11T, isolated from a coastal hot spring.</title>
        <authorList>
            <person name="Kim K.M."/>
        </authorList>
    </citation>
    <scope>NUCLEOTIDE SEQUENCE [LARGE SCALE GENOMIC DNA]</scope>
    <source>
        <strain evidence="4 5">CC-HSB-11</strain>
    </source>
</reference>
<dbReference type="PANTHER" id="PTHR37296:SF1">
    <property type="entry name" value="CONSERVED VIRULENCE FACTOR B"/>
    <property type="match status" value="1"/>
</dbReference>
<dbReference type="EMBL" id="CP011071">
    <property type="protein sequence ID" value="AKA36180.1"/>
    <property type="molecule type" value="Genomic_DNA"/>
</dbReference>
<gene>
    <name evidence="4" type="ORF">VC82_2618</name>
</gene>
<sequence>MIEVGNYNKLEILRSTSVGLFLGDGEGTEILLPTKYAPEAFSIGDELTVFCYLDHEERPVATTIKPKIRRNTFGYLKVEDVNDYGAFLDWGLEKQLMAPFREQAVRMQVGKSYVVFCYLDTETFRLVASSRLHKFLDNNEVALAPNEEVDLLMTRKTDLGWEAIINDRHIGLIFLDDVYASIKTGDRTKGFVKKVRNDNKVDLALQPLGHKQLDRNAEKVYQKLSEAGGSLPFHDRSAPEAIKQHFQMSKKSFKKAIGVLYRQRKITITDKGITISNSAI</sequence>
<dbReference type="PATRIC" id="fig|516051.4.peg.2685"/>
<dbReference type="Proteomes" id="UP000032726">
    <property type="component" value="Chromosome"/>
</dbReference>
<proteinExistence type="inferred from homology"/>